<protein>
    <recommendedName>
        <fullName evidence="3">Roadblock/LAMTOR2 domain-containing protein</fullName>
    </recommendedName>
</protein>
<dbReference type="RefSeq" id="WP_089249152.1">
    <property type="nucleotide sequence ID" value="NZ_BOND01000027.1"/>
</dbReference>
<sequence>MSGIDDCLRQAMTIPGAIGASVVDYTTGFALAWAGNAPTGDPDASAAGSSDVIHAAINRAPFASTRPNDLVEDVVITTHGGYHLLRMIRTDFDSRLLLYVWLDRHEGNLAVAQRRIRILADDLVAA</sequence>
<dbReference type="EMBL" id="FNQB01000001">
    <property type="protein sequence ID" value="SDY88133.1"/>
    <property type="molecule type" value="Genomic_DNA"/>
</dbReference>
<dbReference type="STRING" id="137265.SAMN05421684_2067"/>
<reference evidence="2" key="1">
    <citation type="submission" date="2016-10" db="EMBL/GenBank/DDBJ databases">
        <authorList>
            <person name="Varghese N."/>
            <person name="Submissions S."/>
        </authorList>
    </citation>
    <scope>NUCLEOTIDE SEQUENCE [LARGE SCALE GENOMIC DNA]</scope>
    <source>
        <strain evidence="2">DSM 44718</strain>
    </source>
</reference>
<evidence type="ECO:0000313" key="1">
    <source>
        <dbReference type="EMBL" id="SDY88133.1"/>
    </source>
</evidence>
<dbReference type="Proteomes" id="UP000199632">
    <property type="component" value="Unassembled WGS sequence"/>
</dbReference>
<keyword evidence="2" id="KW-1185">Reference proteome</keyword>
<gene>
    <name evidence="1" type="ORF">SAMN05421684_2067</name>
</gene>
<evidence type="ECO:0008006" key="3">
    <source>
        <dbReference type="Google" id="ProtNLM"/>
    </source>
</evidence>
<accession>A0A1H3NHA3</accession>
<name>A0A1H3NHA3_9ACTN</name>
<proteinExistence type="predicted"/>
<organism evidence="1 2">
    <name type="scientific">Asanoa ishikariensis</name>
    <dbReference type="NCBI Taxonomy" id="137265"/>
    <lineage>
        <taxon>Bacteria</taxon>
        <taxon>Bacillati</taxon>
        <taxon>Actinomycetota</taxon>
        <taxon>Actinomycetes</taxon>
        <taxon>Micromonosporales</taxon>
        <taxon>Micromonosporaceae</taxon>
        <taxon>Asanoa</taxon>
    </lineage>
</organism>
<dbReference type="OrthoDB" id="3427879at2"/>
<evidence type="ECO:0000313" key="2">
    <source>
        <dbReference type="Proteomes" id="UP000199632"/>
    </source>
</evidence>
<dbReference type="AlphaFoldDB" id="A0A1H3NHA3"/>